<dbReference type="CDD" id="cd00167">
    <property type="entry name" value="SANT"/>
    <property type="match status" value="1"/>
</dbReference>
<protein>
    <submittedName>
        <fullName evidence="7">Myb domain protein 113</fullName>
    </submittedName>
</protein>
<evidence type="ECO:0000256" key="2">
    <source>
        <dbReference type="ARBA" id="ARBA00023125"/>
    </source>
</evidence>
<dbReference type="Gene3D" id="1.10.10.60">
    <property type="entry name" value="Homeodomain-like"/>
    <property type="match status" value="2"/>
</dbReference>
<dbReference type="SMART" id="SM00717">
    <property type="entry name" value="SANT"/>
    <property type="match status" value="2"/>
</dbReference>
<feature type="region of interest" description="Disordered" evidence="4">
    <location>
        <begin position="20"/>
        <end position="48"/>
    </location>
</feature>
<evidence type="ECO:0000313" key="7">
    <source>
        <dbReference type="EMBL" id="BBH02135.1"/>
    </source>
</evidence>
<feature type="domain" description="HTH myb-type" evidence="6">
    <location>
        <begin position="1"/>
        <end position="70"/>
    </location>
</feature>
<dbReference type="GO" id="GO:0003677">
    <property type="term" value="F:DNA binding"/>
    <property type="evidence" value="ECO:0007669"/>
    <property type="project" value="UniProtKB-KW"/>
</dbReference>
<gene>
    <name evidence="7" type="ORF">Prudu_012610</name>
</gene>
<dbReference type="InterPro" id="IPR015495">
    <property type="entry name" value="Myb_TF_plants"/>
</dbReference>
<dbReference type="Pfam" id="PF00249">
    <property type="entry name" value="Myb_DNA-binding"/>
    <property type="match status" value="1"/>
</dbReference>
<keyword evidence="3" id="KW-0539">Nucleus</keyword>
<dbReference type="InterPro" id="IPR001005">
    <property type="entry name" value="SANT/Myb"/>
</dbReference>
<organism evidence="7">
    <name type="scientific">Prunus dulcis</name>
    <name type="common">Almond</name>
    <name type="synonym">Amygdalus dulcis</name>
    <dbReference type="NCBI Taxonomy" id="3755"/>
    <lineage>
        <taxon>Eukaryota</taxon>
        <taxon>Viridiplantae</taxon>
        <taxon>Streptophyta</taxon>
        <taxon>Embryophyta</taxon>
        <taxon>Tracheophyta</taxon>
        <taxon>Spermatophyta</taxon>
        <taxon>Magnoliopsida</taxon>
        <taxon>eudicotyledons</taxon>
        <taxon>Gunneridae</taxon>
        <taxon>Pentapetalae</taxon>
        <taxon>rosids</taxon>
        <taxon>fabids</taxon>
        <taxon>Rosales</taxon>
        <taxon>Rosaceae</taxon>
        <taxon>Amygdaloideae</taxon>
        <taxon>Amygdaleae</taxon>
        <taxon>Prunus</taxon>
    </lineage>
</organism>
<sequence length="287" mass="33268">MEGAWTREEDELLRQYIQQHGEGKWHQVSSKQRKKRENESGDEIEREHEGLNRCRKSCRLRWLNYLRPNIKTGDFAEDEVDLMVRLRKLLGNRQSKRALKHINKQNSATPHDFGSKYFVALLLHTLIPKWSLIAGRLPGRTSNHVKNYWSTRLRKNMSSGAEKDKTLETTKTVILRPQPRTFSKKPNCLSSPAPTLQHIQLQESFNWPLPSSPPIENGIDEWKSQLADTNSVERAMCSGFQLEEDFFTNFWVENIAQNTGTGVNSADEGLLSNSDFSFHLWNFSKEK</sequence>
<feature type="compositionally biased region" description="Basic and acidic residues" evidence="4">
    <location>
        <begin position="36"/>
        <end position="48"/>
    </location>
</feature>
<name>A0A4Y1RDQ2_PRUDU</name>
<reference evidence="7" key="1">
    <citation type="journal article" date="2019" name="Science">
        <title>Mutation of a bHLH transcription factor allowed almond domestication.</title>
        <authorList>
            <person name="Sanchez-Perez R."/>
            <person name="Pavan S."/>
            <person name="Mazzeo R."/>
            <person name="Moldovan C."/>
            <person name="Aiese Cigliano R."/>
            <person name="Del Cueto J."/>
            <person name="Ricciardi F."/>
            <person name="Lotti C."/>
            <person name="Ricciardi L."/>
            <person name="Dicenta F."/>
            <person name="Lopez-Marques R.L."/>
            <person name="Lindberg Moller B."/>
        </authorList>
    </citation>
    <scope>NUCLEOTIDE SEQUENCE</scope>
</reference>
<evidence type="ECO:0000256" key="3">
    <source>
        <dbReference type="ARBA" id="ARBA00023242"/>
    </source>
</evidence>
<dbReference type="PANTHER" id="PTHR47999:SF129">
    <property type="entry name" value="MYB106-RELATED"/>
    <property type="match status" value="1"/>
</dbReference>
<dbReference type="InterPro" id="IPR009057">
    <property type="entry name" value="Homeodomain-like_sf"/>
</dbReference>
<dbReference type="GO" id="GO:0005634">
    <property type="term" value="C:nucleus"/>
    <property type="evidence" value="ECO:0007669"/>
    <property type="project" value="UniProtKB-SubCell"/>
</dbReference>
<proteinExistence type="predicted"/>
<feature type="domain" description="Myb-like" evidence="5">
    <location>
        <begin position="1"/>
        <end position="66"/>
    </location>
</feature>
<dbReference type="EMBL" id="AP019300">
    <property type="protein sequence ID" value="BBH02135.1"/>
    <property type="molecule type" value="Genomic_DNA"/>
</dbReference>
<dbReference type="SUPFAM" id="SSF46689">
    <property type="entry name" value="Homeodomain-like"/>
    <property type="match status" value="1"/>
</dbReference>
<dbReference type="PANTHER" id="PTHR47999">
    <property type="entry name" value="TRANSCRIPTION FACTOR MYB8-RELATED-RELATED"/>
    <property type="match status" value="1"/>
</dbReference>
<evidence type="ECO:0000259" key="6">
    <source>
        <dbReference type="PROSITE" id="PS51294"/>
    </source>
</evidence>
<evidence type="ECO:0000259" key="5">
    <source>
        <dbReference type="PROSITE" id="PS50090"/>
    </source>
</evidence>
<evidence type="ECO:0000256" key="1">
    <source>
        <dbReference type="ARBA" id="ARBA00004123"/>
    </source>
</evidence>
<accession>A0A4Y1RDQ2</accession>
<dbReference type="Pfam" id="PF13921">
    <property type="entry name" value="Myb_DNA-bind_6"/>
    <property type="match status" value="1"/>
</dbReference>
<feature type="domain" description="HTH myb-type" evidence="6">
    <location>
        <begin position="128"/>
        <end position="157"/>
    </location>
</feature>
<comment type="subcellular location">
    <subcellularLocation>
        <location evidence="1">Nucleus</location>
    </subcellularLocation>
</comment>
<dbReference type="PROSITE" id="PS50090">
    <property type="entry name" value="MYB_LIKE"/>
    <property type="match status" value="2"/>
</dbReference>
<keyword evidence="2" id="KW-0238">DNA-binding</keyword>
<dbReference type="PROSITE" id="PS51294">
    <property type="entry name" value="HTH_MYB"/>
    <property type="match status" value="2"/>
</dbReference>
<feature type="domain" description="Myb-like" evidence="5">
    <location>
        <begin position="67"/>
        <end position="153"/>
    </location>
</feature>
<evidence type="ECO:0000256" key="4">
    <source>
        <dbReference type="SAM" id="MobiDB-lite"/>
    </source>
</evidence>
<dbReference type="InterPro" id="IPR017930">
    <property type="entry name" value="Myb_dom"/>
</dbReference>
<dbReference type="AlphaFoldDB" id="A0A4Y1RDQ2"/>